<gene>
    <name evidence="4" type="ORF">CCE28_11270</name>
</gene>
<keyword evidence="1" id="KW-0238">DNA-binding</keyword>
<dbReference type="InterPro" id="IPR047057">
    <property type="entry name" value="MerR_fam"/>
</dbReference>
<evidence type="ECO:0000259" key="3">
    <source>
        <dbReference type="PROSITE" id="PS50937"/>
    </source>
</evidence>
<dbReference type="PANTHER" id="PTHR30204:SF96">
    <property type="entry name" value="CHROMOSOME-ANCHORING PROTEIN RACA"/>
    <property type="match status" value="1"/>
</dbReference>
<dbReference type="SUPFAM" id="SSF46955">
    <property type="entry name" value="Putative DNA-binding domain"/>
    <property type="match status" value="1"/>
</dbReference>
<comment type="caution">
    <text evidence="4">The sequence shown here is derived from an EMBL/GenBank/DDBJ whole genome shotgun (WGS) entry which is preliminary data.</text>
</comment>
<dbReference type="InterPro" id="IPR009061">
    <property type="entry name" value="DNA-bd_dom_put_sf"/>
</dbReference>
<keyword evidence="4" id="KW-0489">Methyltransferase</keyword>
<keyword evidence="5" id="KW-1185">Reference proteome</keyword>
<dbReference type="SUPFAM" id="SSF53335">
    <property type="entry name" value="S-adenosyl-L-methionine-dependent methyltransferases"/>
    <property type="match status" value="1"/>
</dbReference>
<feature type="coiled-coil region" evidence="2">
    <location>
        <begin position="90"/>
        <end position="120"/>
    </location>
</feature>
<dbReference type="GO" id="GO:0008168">
    <property type="term" value="F:methyltransferase activity"/>
    <property type="evidence" value="ECO:0007669"/>
    <property type="project" value="UniProtKB-KW"/>
</dbReference>
<dbReference type="InterPro" id="IPR029063">
    <property type="entry name" value="SAM-dependent_MTases_sf"/>
</dbReference>
<dbReference type="Gene3D" id="3.40.50.150">
    <property type="entry name" value="Vaccinia Virus protein VP39"/>
    <property type="match status" value="1"/>
</dbReference>
<dbReference type="AlphaFoldDB" id="A0A267MI52"/>
<evidence type="ECO:0000256" key="1">
    <source>
        <dbReference type="ARBA" id="ARBA00023125"/>
    </source>
</evidence>
<keyword evidence="4" id="KW-0808">Transferase</keyword>
<dbReference type="InterPro" id="IPR000551">
    <property type="entry name" value="MerR-type_HTH_dom"/>
</dbReference>
<dbReference type="Pfam" id="PF13847">
    <property type="entry name" value="Methyltransf_31"/>
    <property type="match status" value="1"/>
</dbReference>
<dbReference type="PANTHER" id="PTHR30204">
    <property type="entry name" value="REDOX-CYCLING DRUG-SENSING TRANSCRIPTIONAL ACTIVATOR SOXR"/>
    <property type="match status" value="1"/>
</dbReference>
<keyword evidence="2" id="KW-0175">Coiled coil</keyword>
<dbReference type="GO" id="GO:0032259">
    <property type="term" value="P:methylation"/>
    <property type="evidence" value="ECO:0007669"/>
    <property type="project" value="UniProtKB-KW"/>
</dbReference>
<dbReference type="Gene3D" id="1.10.1660.10">
    <property type="match status" value="1"/>
</dbReference>
<evidence type="ECO:0000313" key="5">
    <source>
        <dbReference type="Proteomes" id="UP000216024"/>
    </source>
</evidence>
<dbReference type="EMBL" id="NIBG01000009">
    <property type="protein sequence ID" value="PAB59092.1"/>
    <property type="molecule type" value="Genomic_DNA"/>
</dbReference>
<organism evidence="4 5">
    <name type="scientific">Anaeromicrobium sediminis</name>
    <dbReference type="NCBI Taxonomy" id="1478221"/>
    <lineage>
        <taxon>Bacteria</taxon>
        <taxon>Bacillati</taxon>
        <taxon>Bacillota</taxon>
        <taxon>Clostridia</taxon>
        <taxon>Peptostreptococcales</taxon>
        <taxon>Thermotaleaceae</taxon>
        <taxon>Anaeromicrobium</taxon>
    </lineage>
</organism>
<reference evidence="4 5" key="1">
    <citation type="submission" date="2017-06" db="EMBL/GenBank/DDBJ databases">
        <title>Draft genome sequence of anaerobic fermentative bacterium Anaeromicrobium sediminis DY2726D isolated from West Pacific Ocean sediments.</title>
        <authorList>
            <person name="Zeng X."/>
        </authorList>
    </citation>
    <scope>NUCLEOTIDE SEQUENCE [LARGE SCALE GENOMIC DNA]</scope>
    <source>
        <strain evidence="4 5">DY2726D</strain>
    </source>
</reference>
<dbReference type="OrthoDB" id="1770985at2"/>
<dbReference type="PROSITE" id="PS50937">
    <property type="entry name" value="HTH_MERR_2"/>
    <property type="match status" value="1"/>
</dbReference>
<sequence length="405" mass="47608">MRIGKFGQINNISKDTIRHYMDLGLIVPEKVGGQYDFDERCQNSLNRILDLKAMGFTLNEIKTIFTFRILGNLIPYEEEEYYKTIFMSKYENVIKDIENLTNIKNRLKKKIDEISKEKRKKKFTLGVHISTLNLLRCLKCNGKLVIVDGKIKDNQIIDGKLRCNCNEEYIIEDGILKIDGYYRESELNFLSGYISEYINVTDSDYLDNVYKGIKWIDKKVDFNNFKSKVILELGSGFGFYLRNIYNKLSDDCVYIAVDHDLTRHRFLKSILERAECRKNIIFLCTDFLQIPIKNKSVDMLVDFAGTSNYSFEEEEFLLEHMEKYAKDNGYLIGSYILFKNFSMNSLIGEQYRKNFVMENVKANIHNMGYKCIDDKVSDYVEEGGKYESFFVKGEKVYNYIFYGKR</sequence>
<dbReference type="GO" id="GO:0003677">
    <property type="term" value="F:DNA binding"/>
    <property type="evidence" value="ECO:0007669"/>
    <property type="project" value="UniProtKB-KW"/>
</dbReference>
<dbReference type="RefSeq" id="WP_095133822.1">
    <property type="nucleotide sequence ID" value="NZ_NIBG01000009.1"/>
</dbReference>
<dbReference type="Pfam" id="PF13411">
    <property type="entry name" value="MerR_1"/>
    <property type="match status" value="1"/>
</dbReference>
<protein>
    <submittedName>
        <fullName evidence="4">Methyltransferase</fullName>
    </submittedName>
</protein>
<evidence type="ECO:0000313" key="4">
    <source>
        <dbReference type="EMBL" id="PAB59092.1"/>
    </source>
</evidence>
<dbReference type="InterPro" id="IPR025714">
    <property type="entry name" value="Methyltranfer_dom"/>
</dbReference>
<accession>A0A267MI52</accession>
<dbReference type="Proteomes" id="UP000216024">
    <property type="component" value="Unassembled WGS sequence"/>
</dbReference>
<dbReference type="GO" id="GO:0003700">
    <property type="term" value="F:DNA-binding transcription factor activity"/>
    <property type="evidence" value="ECO:0007669"/>
    <property type="project" value="InterPro"/>
</dbReference>
<proteinExistence type="predicted"/>
<name>A0A267MI52_9FIRM</name>
<feature type="domain" description="HTH merR-type" evidence="3">
    <location>
        <begin position="1"/>
        <end position="67"/>
    </location>
</feature>
<evidence type="ECO:0000256" key="2">
    <source>
        <dbReference type="SAM" id="Coils"/>
    </source>
</evidence>
<dbReference type="SMART" id="SM00422">
    <property type="entry name" value="HTH_MERR"/>
    <property type="match status" value="1"/>
</dbReference>